<dbReference type="OrthoDB" id="10664276at2759"/>
<evidence type="ECO:0000313" key="2">
    <source>
        <dbReference type="Proteomes" id="UP000001542"/>
    </source>
</evidence>
<sequence length="600" mass="68920">MDYLDDETTETLLMKYGCSNNLPVVPDIQKPSSLEESIEKAGKYVLKLRDKRFPADIPVGSTPGSVYKQAYIEVQKKNQSQANDIFKFPSHLVDDPTVEGWYHMTHVTQILKEINSLPYKDIVKKSEMIKLFQEKVINLVKIMKKDGLIVANTRKKPSTVAIDYFVKELNKCRKELIDKSIKENQIDNDLLTGDVVNEFISPQKSTLRPGRLKVPTFPEEDGAIEEKITRSIAFAESALPPSYRYTDLCLNDESRKDFHRGLKKTLNAFSEFFEPIPKEKAQTVPVSPRDDFLPPPILPKTPLRVLTRPVSRINTPKKVILKPQTKPPKIINVWHMTDPIAKFRNGVFVDELKEMSHVIGNLEIPPSEIDSNENLIPDVLKVGNTQAEQPDNQPNMMNDTWNTDLDDKKSIDDKSKEKLNVPLINEEHKPDPYFIQYVSNAITSAESAKELLSHYELNKNDQAGTSTEEIFQNIWKQLGFSMRQRLEMLVKYTNSSDEASKLTDSLPTWEKALQEYQHYTKCYTELRDFIRFEYAPGVNDRKLNELHVNIQRSEEALTNVATTLRENYGDELIIHRKSSASLIQLHQAKIRNLLQEKHIA</sequence>
<reference evidence="1" key="2">
    <citation type="journal article" date="2007" name="Science">
        <title>Draft genome sequence of the sexually transmitted pathogen Trichomonas vaginalis.</title>
        <authorList>
            <person name="Carlton J.M."/>
            <person name="Hirt R.P."/>
            <person name="Silva J.C."/>
            <person name="Delcher A.L."/>
            <person name="Schatz M."/>
            <person name="Zhao Q."/>
            <person name="Wortman J.R."/>
            <person name="Bidwell S.L."/>
            <person name="Alsmark U.C.M."/>
            <person name="Besteiro S."/>
            <person name="Sicheritz-Ponten T."/>
            <person name="Noel C.J."/>
            <person name="Dacks J.B."/>
            <person name="Foster P.G."/>
            <person name="Simillion C."/>
            <person name="Van de Peer Y."/>
            <person name="Miranda-Saavedra D."/>
            <person name="Barton G.J."/>
            <person name="Westrop G.D."/>
            <person name="Mueller S."/>
            <person name="Dessi D."/>
            <person name="Fiori P.L."/>
            <person name="Ren Q."/>
            <person name="Paulsen I."/>
            <person name="Zhang H."/>
            <person name="Bastida-Corcuera F.D."/>
            <person name="Simoes-Barbosa A."/>
            <person name="Brown M.T."/>
            <person name="Hayes R.D."/>
            <person name="Mukherjee M."/>
            <person name="Okumura C.Y."/>
            <person name="Schneider R."/>
            <person name="Smith A.J."/>
            <person name="Vanacova S."/>
            <person name="Villalvazo M."/>
            <person name="Haas B.J."/>
            <person name="Pertea M."/>
            <person name="Feldblyum T.V."/>
            <person name="Utterback T.R."/>
            <person name="Shu C.L."/>
            <person name="Osoegawa K."/>
            <person name="de Jong P.J."/>
            <person name="Hrdy I."/>
            <person name="Horvathova L."/>
            <person name="Zubacova Z."/>
            <person name="Dolezal P."/>
            <person name="Malik S.B."/>
            <person name="Logsdon J.M. Jr."/>
            <person name="Henze K."/>
            <person name="Gupta A."/>
            <person name="Wang C.C."/>
            <person name="Dunne R.L."/>
            <person name="Upcroft J.A."/>
            <person name="Upcroft P."/>
            <person name="White O."/>
            <person name="Salzberg S.L."/>
            <person name="Tang P."/>
            <person name="Chiu C.-H."/>
            <person name="Lee Y.-S."/>
            <person name="Embley T.M."/>
            <person name="Coombs G.H."/>
            <person name="Mottram J.C."/>
            <person name="Tachezy J."/>
            <person name="Fraser-Liggett C.M."/>
            <person name="Johnson P.J."/>
        </authorList>
    </citation>
    <scope>NUCLEOTIDE SEQUENCE [LARGE SCALE GENOMIC DNA]</scope>
    <source>
        <strain evidence="1">G3</strain>
    </source>
</reference>
<dbReference type="InterPro" id="IPR037383">
    <property type="entry name" value="CCDC87"/>
</dbReference>
<organism evidence="1 2">
    <name type="scientific">Trichomonas vaginalis (strain ATCC PRA-98 / G3)</name>
    <dbReference type="NCBI Taxonomy" id="412133"/>
    <lineage>
        <taxon>Eukaryota</taxon>
        <taxon>Metamonada</taxon>
        <taxon>Parabasalia</taxon>
        <taxon>Trichomonadida</taxon>
        <taxon>Trichomonadidae</taxon>
        <taxon>Trichomonas</taxon>
    </lineage>
</organism>
<dbReference type="EMBL" id="DS113556">
    <property type="protein sequence ID" value="EAY01828.1"/>
    <property type="molecule type" value="Genomic_DNA"/>
</dbReference>
<dbReference type="AlphaFoldDB" id="A2EZW5"/>
<dbReference type="SMR" id="A2EZW5"/>
<dbReference type="VEuPathDB" id="TrichDB:TVAG_273390"/>
<gene>
    <name evidence="1" type="ORF">TVAG_273390</name>
</gene>
<dbReference type="PANTHER" id="PTHR16078">
    <property type="entry name" value="COILED-COIL DOMAIN-CONTAINING PROTEIN 87"/>
    <property type="match status" value="1"/>
</dbReference>
<protein>
    <submittedName>
        <fullName evidence="1">Uncharacterized protein</fullName>
    </submittedName>
</protein>
<keyword evidence="2" id="KW-1185">Reference proteome</keyword>
<dbReference type="RefSeq" id="XP_001314375.1">
    <property type="nucleotide sequence ID" value="XM_001314356.1"/>
</dbReference>
<dbReference type="KEGG" id="tva:4759657"/>
<name>A2EZW5_TRIV3</name>
<dbReference type="InParanoid" id="A2EZW5"/>
<dbReference type="Proteomes" id="UP000001542">
    <property type="component" value="Unassembled WGS sequence"/>
</dbReference>
<dbReference type="PANTHER" id="PTHR16078:SF1">
    <property type="entry name" value="COILED-COIL DOMAIN-CONTAINING PROTEIN 87"/>
    <property type="match status" value="1"/>
</dbReference>
<dbReference type="VEuPathDB" id="TrichDB:TVAGG3_0197130"/>
<evidence type="ECO:0000313" key="1">
    <source>
        <dbReference type="EMBL" id="EAY01828.1"/>
    </source>
</evidence>
<proteinExistence type="predicted"/>
<accession>A2EZW5</accession>
<reference evidence="1" key="1">
    <citation type="submission" date="2006-10" db="EMBL/GenBank/DDBJ databases">
        <authorList>
            <person name="Amadeo P."/>
            <person name="Zhao Q."/>
            <person name="Wortman J."/>
            <person name="Fraser-Liggett C."/>
            <person name="Carlton J."/>
        </authorList>
    </citation>
    <scope>NUCLEOTIDE SEQUENCE</scope>
    <source>
        <strain evidence="1">G3</strain>
    </source>
</reference>